<organism evidence="7 8">
    <name type="scientific">Geoalkalibacter ferrihydriticus DSM 17813</name>
    <dbReference type="NCBI Taxonomy" id="1121915"/>
    <lineage>
        <taxon>Bacteria</taxon>
        <taxon>Pseudomonadati</taxon>
        <taxon>Thermodesulfobacteriota</taxon>
        <taxon>Desulfuromonadia</taxon>
        <taxon>Desulfuromonadales</taxon>
        <taxon>Geoalkalibacteraceae</taxon>
        <taxon>Geoalkalibacter</taxon>
    </lineage>
</organism>
<evidence type="ECO:0000256" key="5">
    <source>
        <dbReference type="ARBA" id="ARBA00023052"/>
    </source>
</evidence>
<comment type="similarity">
    <text evidence="2">Belongs to the transketolase family.</text>
</comment>
<keyword evidence="3" id="KW-0808">Transferase</keyword>
<evidence type="ECO:0000256" key="1">
    <source>
        <dbReference type="ARBA" id="ARBA00001964"/>
    </source>
</evidence>
<sequence>MNDLRELARKIRVLAIEAIYCARSGHPGGSLSAADILGVLYFEELRVDPTQPRWIDRDRFILSKGHACPALYAALALKGFFPAEDVRSLRKIDHYLEGHPDVKIPGVDAPSGSLGMGLSQGLGMALGARYGKRSFRTYVLLGDGDMQEGNTWEAFMAAGHHKVASLTAILDYNGLQGEDLVTKQMNYNPIAEKLTAFGWNVQEVDGHNIDQLRAALAAARSECDRPSFILARTVKGKGVEFMENQQVWHGSSTLTNEQYQQSLKGLEA</sequence>
<dbReference type="InterPro" id="IPR049557">
    <property type="entry name" value="Transketolase_CS"/>
</dbReference>
<dbReference type="PANTHER" id="PTHR47514">
    <property type="entry name" value="TRANSKETOLASE N-TERMINAL SECTION-RELATED"/>
    <property type="match status" value="1"/>
</dbReference>
<name>A0A0C2HSI2_9BACT</name>
<dbReference type="RefSeq" id="WP_040100837.1">
    <property type="nucleotide sequence ID" value="NZ_JWJD01000008.1"/>
</dbReference>
<keyword evidence="4" id="KW-0479">Metal-binding</keyword>
<dbReference type="InterPro" id="IPR005474">
    <property type="entry name" value="Transketolase_N"/>
</dbReference>
<dbReference type="EMBL" id="JWJD01000008">
    <property type="protein sequence ID" value="KIH75712.1"/>
    <property type="molecule type" value="Genomic_DNA"/>
</dbReference>
<reference evidence="7 8" key="1">
    <citation type="submission" date="2014-12" db="EMBL/GenBank/DDBJ databases">
        <title>Genomes of Geoalkalibacter ferrihydriticus and Geoalkalibacter subterraneus, two haloalkaliphilic metal-reducing members of the Geobacteraceae.</title>
        <authorList>
            <person name="Badalamenti J.P."/>
            <person name="Torres C.I."/>
            <person name="Krajmalnik-Brown R."/>
            <person name="Bond D.R."/>
        </authorList>
    </citation>
    <scope>NUCLEOTIDE SEQUENCE [LARGE SCALE GENOMIC DNA]</scope>
    <source>
        <strain evidence="7 8">DSM 17813</strain>
    </source>
</reference>
<evidence type="ECO:0000256" key="4">
    <source>
        <dbReference type="ARBA" id="ARBA00022723"/>
    </source>
</evidence>
<protein>
    <submittedName>
        <fullName evidence="7">Transketolase</fullName>
    </submittedName>
</protein>
<dbReference type="AlphaFoldDB" id="A0A0C2HSI2"/>
<keyword evidence="5" id="KW-0786">Thiamine pyrophosphate</keyword>
<dbReference type="PROSITE" id="PS00801">
    <property type="entry name" value="TRANSKETOLASE_1"/>
    <property type="match status" value="1"/>
</dbReference>
<keyword evidence="8" id="KW-1185">Reference proteome</keyword>
<feature type="domain" description="Transketolase N-terminal" evidence="6">
    <location>
        <begin position="6"/>
        <end position="257"/>
    </location>
</feature>
<accession>A0A0C2HSI2</accession>
<evidence type="ECO:0000313" key="7">
    <source>
        <dbReference type="EMBL" id="KIH75712.1"/>
    </source>
</evidence>
<evidence type="ECO:0000313" key="8">
    <source>
        <dbReference type="Proteomes" id="UP000035068"/>
    </source>
</evidence>
<dbReference type="GO" id="GO:0016740">
    <property type="term" value="F:transferase activity"/>
    <property type="evidence" value="ECO:0007669"/>
    <property type="project" value="UniProtKB-KW"/>
</dbReference>
<evidence type="ECO:0000256" key="2">
    <source>
        <dbReference type="ARBA" id="ARBA00007131"/>
    </source>
</evidence>
<comment type="cofactor">
    <cofactor evidence="1">
        <name>thiamine diphosphate</name>
        <dbReference type="ChEBI" id="CHEBI:58937"/>
    </cofactor>
</comment>
<dbReference type="InterPro" id="IPR029061">
    <property type="entry name" value="THDP-binding"/>
</dbReference>
<evidence type="ECO:0000256" key="3">
    <source>
        <dbReference type="ARBA" id="ARBA00022679"/>
    </source>
</evidence>
<gene>
    <name evidence="7" type="ORF">GFER_15480</name>
</gene>
<dbReference type="SUPFAM" id="SSF52518">
    <property type="entry name" value="Thiamin diphosphate-binding fold (THDP-binding)"/>
    <property type="match status" value="1"/>
</dbReference>
<comment type="caution">
    <text evidence="7">The sequence shown here is derived from an EMBL/GenBank/DDBJ whole genome shotgun (WGS) entry which is preliminary data.</text>
</comment>
<dbReference type="Proteomes" id="UP000035068">
    <property type="component" value="Unassembled WGS sequence"/>
</dbReference>
<dbReference type="CDD" id="cd02012">
    <property type="entry name" value="TPP_TK"/>
    <property type="match status" value="1"/>
</dbReference>
<dbReference type="Gene3D" id="3.40.50.970">
    <property type="match status" value="1"/>
</dbReference>
<dbReference type="GO" id="GO:0046872">
    <property type="term" value="F:metal ion binding"/>
    <property type="evidence" value="ECO:0007669"/>
    <property type="project" value="UniProtKB-KW"/>
</dbReference>
<dbReference type="PANTHER" id="PTHR47514:SF1">
    <property type="entry name" value="TRANSKETOLASE N-TERMINAL SECTION-RELATED"/>
    <property type="match status" value="1"/>
</dbReference>
<dbReference type="Pfam" id="PF00456">
    <property type="entry name" value="Transketolase_N"/>
    <property type="match status" value="1"/>
</dbReference>
<proteinExistence type="inferred from homology"/>
<evidence type="ECO:0000259" key="6">
    <source>
        <dbReference type="Pfam" id="PF00456"/>
    </source>
</evidence>